<sequence length="859" mass="92512">MSTSTTTDEAAVSELEIATVSNVTVYTNDGDNDGEAVISTSTSTSIPIPTLIPIPVPVPITSDETILIPPPIPTVQNDIVVDMDTTTTTTTTTTNGGGGGGGDGDMEDGIPSSGSSSSSSSNVPADWVIVSSGSSSGSSVTNELEEVSLEGNIGGEDGESVDSAGSVVFVDGVPSIPSTASVDDTEQESAPLIIDEGVPPSDIQTGTLNEDIPPSSSSSSSRIESAILETDTPESSEPSTPTMREITVLEGEAMVVPVANEEVAEREEVPVAAAAAAPEEVAVVGEIQGVLPAAEENVVVNNTEDGVEAVVTEEAAGVEVPVEPAVEGNEAEAAAGGEAPPPGDPAVDPVDPVDPAAGQAEQTEATDPPTEETTAPAEPEPEPEPPWVYDPTQPTTILAIPPEIVLHVFNFLPLYNMKEFSLCSKRCRSLAIRRIFKHVNISSDALKAFQKGGELHYIADAVFGIVIRTRYIGYANELCTFMKECMCTSGKDGKKEGEEEEEGETGLGVFSAVRRIKVSYGQIRYDRMSALVNTGPLDSLSALDAQFIKAMFLSLRKVKFWKKIRWVDFVVKLWEDRHGVFDEPVEEGNEVKPEDKPGYLTDENATFLESILDSGVDDFDDGKDMVAIAPALKDVRLINFKPRRRVTYRRKVDIFEVLAYMGGKPEKVVLEYISAGESIDLVPGSRIDEVRVQRGVEEIWVNMASFDVPGFMDEIARRFVDLKSLLLIVTTAGGEGYLLPAKGVSGPWRRGVLEKMEKIKGLKTFMVPVRVGQEGENINHGRRKELGEVPKDTIERLAELVIYWIENGADDLEKVIFERKELEDEVDSAVGPGWICNVRWENKRPKLEWTVENLSVAVS</sequence>
<evidence type="ECO:0000313" key="6">
    <source>
        <dbReference type="Proteomes" id="UP000483672"/>
    </source>
</evidence>
<evidence type="ECO:0000313" key="3">
    <source>
        <dbReference type="EMBL" id="KAF3204804.1"/>
    </source>
</evidence>
<name>A0A7C8UX53_ORBOL</name>
<dbReference type="EMBL" id="WIWS01000122">
    <property type="protein sequence ID" value="KAF3204804.1"/>
    <property type="molecule type" value="Genomic_DNA"/>
</dbReference>
<feature type="domain" description="F-box" evidence="2">
    <location>
        <begin position="394"/>
        <end position="439"/>
    </location>
</feature>
<organism evidence="4 6">
    <name type="scientific">Orbilia oligospora</name>
    <name type="common">Nematode-trapping fungus</name>
    <name type="synonym">Arthrobotrys oligospora</name>
    <dbReference type="NCBI Taxonomy" id="2813651"/>
    <lineage>
        <taxon>Eukaryota</taxon>
        <taxon>Fungi</taxon>
        <taxon>Dikarya</taxon>
        <taxon>Ascomycota</taxon>
        <taxon>Pezizomycotina</taxon>
        <taxon>Orbiliomycetes</taxon>
        <taxon>Orbiliales</taxon>
        <taxon>Orbiliaceae</taxon>
        <taxon>Orbilia</taxon>
    </lineage>
</organism>
<dbReference type="SUPFAM" id="SSF81383">
    <property type="entry name" value="F-box domain"/>
    <property type="match status" value="1"/>
</dbReference>
<feature type="compositionally biased region" description="Low complexity" evidence="1">
    <location>
        <begin position="345"/>
        <end position="377"/>
    </location>
</feature>
<dbReference type="AlphaFoldDB" id="A0A7C8UX53"/>
<feature type="compositionally biased region" description="Low complexity" evidence="1">
    <location>
        <begin position="112"/>
        <end position="121"/>
    </location>
</feature>
<protein>
    <recommendedName>
        <fullName evidence="2">F-box domain-containing protein</fullName>
    </recommendedName>
</protein>
<feature type="compositionally biased region" description="Low complexity" evidence="1">
    <location>
        <begin position="314"/>
        <end position="338"/>
    </location>
</feature>
<dbReference type="Proteomes" id="UP000472727">
    <property type="component" value="Unassembled WGS sequence"/>
</dbReference>
<dbReference type="InterPro" id="IPR001810">
    <property type="entry name" value="F-box_dom"/>
</dbReference>
<evidence type="ECO:0000313" key="5">
    <source>
        <dbReference type="Proteomes" id="UP000472727"/>
    </source>
</evidence>
<feature type="region of interest" description="Disordered" evidence="1">
    <location>
        <begin position="314"/>
        <end position="393"/>
    </location>
</feature>
<dbReference type="InterPro" id="IPR036047">
    <property type="entry name" value="F-box-like_dom_sf"/>
</dbReference>
<feature type="region of interest" description="Disordered" evidence="1">
    <location>
        <begin position="87"/>
        <end position="122"/>
    </location>
</feature>
<gene>
    <name evidence="3" type="ORF">TWF106_001453</name>
    <name evidence="4" type="ORF">TWF191_009495</name>
</gene>
<evidence type="ECO:0000259" key="2">
    <source>
        <dbReference type="PROSITE" id="PS50181"/>
    </source>
</evidence>
<dbReference type="Pfam" id="PF00646">
    <property type="entry name" value="F-box"/>
    <property type="match status" value="1"/>
</dbReference>
<reference evidence="5 6" key="1">
    <citation type="submission" date="2019-06" db="EMBL/GenBank/DDBJ databases">
        <authorList>
            <person name="Palmer J.M."/>
        </authorList>
    </citation>
    <scope>NUCLEOTIDE SEQUENCE [LARGE SCALE GENOMIC DNA]</scope>
    <source>
        <strain evidence="3 5">TWF106</strain>
        <strain evidence="4 6">TWF191</strain>
    </source>
</reference>
<feature type="region of interest" description="Disordered" evidence="1">
    <location>
        <begin position="177"/>
        <end position="241"/>
    </location>
</feature>
<evidence type="ECO:0000256" key="1">
    <source>
        <dbReference type="SAM" id="MobiDB-lite"/>
    </source>
</evidence>
<evidence type="ECO:0000313" key="4">
    <source>
        <dbReference type="EMBL" id="KAF3230580.1"/>
    </source>
</evidence>
<proteinExistence type="predicted"/>
<dbReference type="Proteomes" id="UP000483672">
    <property type="component" value="Unassembled WGS sequence"/>
</dbReference>
<dbReference type="PROSITE" id="PS50181">
    <property type="entry name" value="FBOX"/>
    <property type="match status" value="1"/>
</dbReference>
<dbReference type="CDD" id="cd09917">
    <property type="entry name" value="F-box_SF"/>
    <property type="match status" value="1"/>
</dbReference>
<dbReference type="EMBL" id="WIPF01000007">
    <property type="protein sequence ID" value="KAF3230580.1"/>
    <property type="molecule type" value="Genomic_DNA"/>
</dbReference>
<comment type="caution">
    <text evidence="4">The sequence shown here is derived from an EMBL/GenBank/DDBJ whole genome shotgun (WGS) entry which is preliminary data.</text>
</comment>
<accession>A0A7C8UX53</accession>